<protein>
    <submittedName>
        <fullName evidence="3">Uncharacterized protein</fullName>
    </submittedName>
</protein>
<keyword evidence="2" id="KW-0472">Membrane</keyword>
<proteinExistence type="predicted"/>
<accession>A0A0B5BGZ7</accession>
<name>A0A0B5BGZ7_9BACT</name>
<feature type="compositionally biased region" description="Polar residues" evidence="1">
    <location>
        <begin position="132"/>
        <end position="141"/>
    </location>
</feature>
<keyword evidence="4" id="KW-1185">Reference proteome</keyword>
<evidence type="ECO:0000313" key="3">
    <source>
        <dbReference type="EMBL" id="AJE03780.1"/>
    </source>
</evidence>
<organism evidence="3 4">
    <name type="scientific">Geobacter pickeringii</name>
    <dbReference type="NCBI Taxonomy" id="345632"/>
    <lineage>
        <taxon>Bacteria</taxon>
        <taxon>Pseudomonadati</taxon>
        <taxon>Thermodesulfobacteriota</taxon>
        <taxon>Desulfuromonadia</taxon>
        <taxon>Geobacterales</taxon>
        <taxon>Geobacteraceae</taxon>
        <taxon>Geobacter</taxon>
    </lineage>
</organism>
<evidence type="ECO:0000313" key="4">
    <source>
        <dbReference type="Proteomes" id="UP000057609"/>
    </source>
</evidence>
<dbReference type="KEGG" id="gpi:GPICK_10835"/>
<evidence type="ECO:0000256" key="2">
    <source>
        <dbReference type="SAM" id="Phobius"/>
    </source>
</evidence>
<feature type="compositionally biased region" description="Low complexity" evidence="1">
    <location>
        <begin position="102"/>
        <end position="118"/>
    </location>
</feature>
<dbReference type="HOGENOM" id="CLU_1265439_0_0_7"/>
<dbReference type="STRING" id="345632.GPICK_10835"/>
<dbReference type="OrthoDB" id="5396735at2"/>
<evidence type="ECO:0000256" key="1">
    <source>
        <dbReference type="SAM" id="MobiDB-lite"/>
    </source>
</evidence>
<dbReference type="EMBL" id="CP009788">
    <property type="protein sequence ID" value="AJE03780.1"/>
    <property type="molecule type" value="Genomic_DNA"/>
</dbReference>
<dbReference type="AlphaFoldDB" id="A0A0B5BGZ7"/>
<dbReference type="Proteomes" id="UP000057609">
    <property type="component" value="Chromosome"/>
</dbReference>
<keyword evidence="2" id="KW-0812">Transmembrane</keyword>
<gene>
    <name evidence="3" type="ORF">GPICK_10835</name>
</gene>
<feature type="transmembrane region" description="Helical" evidence="2">
    <location>
        <begin position="42"/>
        <end position="64"/>
    </location>
</feature>
<keyword evidence="2" id="KW-1133">Transmembrane helix</keyword>
<feature type="region of interest" description="Disordered" evidence="1">
    <location>
        <begin position="68"/>
        <end position="149"/>
    </location>
</feature>
<sequence>MSLILDALRKMEQERRARSGGSIDIRPDLLDHRGTAPVKRSITPFLVAAGIAVLTVGVGAGFLLNGKKPTSSPEPAGITASPPLPSAAAPIPSVSPQPTAPAPQIAPAEPAPAAATTKPTPPTRQVAPPLPQTAQGSSTEEPSPGEQSAAGITVSGIAWQEERNLRRAVVNGSLMAEGASVAGARIVEIGERRVRFSRGGQSFDIHLSSAFPSR</sequence>
<reference evidence="3 4" key="1">
    <citation type="journal article" date="2015" name="Genome Announc.">
        <title>Complete Genome of Geobacter pickeringii G13T, a Metal-Reducing Isolate from Sedimentary Kaolin Deposits.</title>
        <authorList>
            <person name="Badalamenti J.P."/>
            <person name="Bond D.R."/>
        </authorList>
    </citation>
    <scope>NUCLEOTIDE SEQUENCE [LARGE SCALE GENOMIC DNA]</scope>
    <source>
        <strain evidence="3 4">G13</strain>
    </source>
</reference>
<dbReference type="RefSeq" id="WP_039743106.1">
    <property type="nucleotide sequence ID" value="NZ_CP009788.1"/>
</dbReference>